<evidence type="ECO:0000313" key="1">
    <source>
        <dbReference type="EMBL" id="MBX69409.1"/>
    </source>
</evidence>
<protein>
    <submittedName>
        <fullName evidence="1">Uncharacterized protein</fullName>
    </submittedName>
</protein>
<name>A0A2P2QQV9_RHIMU</name>
<reference evidence="1" key="1">
    <citation type="submission" date="2018-02" db="EMBL/GenBank/DDBJ databases">
        <title>Rhizophora mucronata_Transcriptome.</title>
        <authorList>
            <person name="Meera S.P."/>
            <person name="Sreeshan A."/>
            <person name="Augustine A."/>
        </authorList>
    </citation>
    <scope>NUCLEOTIDE SEQUENCE</scope>
    <source>
        <tissue evidence="1">Leaf</tissue>
    </source>
</reference>
<proteinExistence type="predicted"/>
<dbReference type="AlphaFoldDB" id="A0A2P2QQV9"/>
<accession>A0A2P2QQV9</accession>
<sequence length="31" mass="3521">MRNLLLGFPKRALRLLENGRASLLAMLRPSL</sequence>
<dbReference type="EMBL" id="GGEC01088925">
    <property type="protein sequence ID" value="MBX69409.1"/>
    <property type="molecule type" value="Transcribed_RNA"/>
</dbReference>
<organism evidence="1">
    <name type="scientific">Rhizophora mucronata</name>
    <name type="common">Asiatic mangrove</name>
    <dbReference type="NCBI Taxonomy" id="61149"/>
    <lineage>
        <taxon>Eukaryota</taxon>
        <taxon>Viridiplantae</taxon>
        <taxon>Streptophyta</taxon>
        <taxon>Embryophyta</taxon>
        <taxon>Tracheophyta</taxon>
        <taxon>Spermatophyta</taxon>
        <taxon>Magnoliopsida</taxon>
        <taxon>eudicotyledons</taxon>
        <taxon>Gunneridae</taxon>
        <taxon>Pentapetalae</taxon>
        <taxon>rosids</taxon>
        <taxon>fabids</taxon>
        <taxon>Malpighiales</taxon>
        <taxon>Rhizophoraceae</taxon>
        <taxon>Rhizophora</taxon>
    </lineage>
</organism>